<dbReference type="InterPro" id="IPR027640">
    <property type="entry name" value="Kinesin-like_fam"/>
</dbReference>
<dbReference type="AlphaFoldDB" id="A0A1V9YAA3"/>
<gene>
    <name evidence="7" type="ORF">ACHHYP_15672</name>
</gene>
<evidence type="ECO:0000256" key="5">
    <source>
        <dbReference type="SAM" id="MobiDB-lite"/>
    </source>
</evidence>
<evidence type="ECO:0000256" key="4">
    <source>
        <dbReference type="RuleBase" id="RU000394"/>
    </source>
</evidence>
<dbReference type="PROSITE" id="PS50067">
    <property type="entry name" value="KINESIN_MOTOR_2"/>
    <property type="match status" value="1"/>
</dbReference>
<keyword evidence="1 3" id="KW-0547">Nucleotide-binding</keyword>
<evidence type="ECO:0000313" key="8">
    <source>
        <dbReference type="Proteomes" id="UP000243579"/>
    </source>
</evidence>
<dbReference type="GO" id="GO:0005874">
    <property type="term" value="C:microtubule"/>
    <property type="evidence" value="ECO:0007669"/>
    <property type="project" value="UniProtKB-KW"/>
</dbReference>
<keyword evidence="8" id="KW-1185">Reference proteome</keyword>
<dbReference type="InterPro" id="IPR019821">
    <property type="entry name" value="Kinesin_motor_CS"/>
</dbReference>
<feature type="domain" description="Kinesin motor" evidence="6">
    <location>
        <begin position="3"/>
        <end position="330"/>
    </location>
</feature>
<evidence type="ECO:0000313" key="7">
    <source>
        <dbReference type="EMBL" id="OQR82655.1"/>
    </source>
</evidence>
<dbReference type="CDD" id="cd00106">
    <property type="entry name" value="KISc"/>
    <property type="match status" value="1"/>
</dbReference>
<dbReference type="SMART" id="SM00129">
    <property type="entry name" value="KISc"/>
    <property type="match status" value="1"/>
</dbReference>
<comment type="similarity">
    <text evidence="3 4">Belongs to the TRAFAC class myosin-kinesin ATPase superfamily. Kinesin family.</text>
</comment>
<feature type="compositionally biased region" description="Acidic residues" evidence="5">
    <location>
        <begin position="415"/>
        <end position="429"/>
    </location>
</feature>
<dbReference type="GO" id="GO:0005871">
    <property type="term" value="C:kinesin complex"/>
    <property type="evidence" value="ECO:0007669"/>
    <property type="project" value="TreeGrafter"/>
</dbReference>
<dbReference type="PANTHER" id="PTHR24115:SF1004">
    <property type="entry name" value="KINESIN-LIKE PROTEIN KIF15"/>
    <property type="match status" value="1"/>
</dbReference>
<dbReference type="InterPro" id="IPR027417">
    <property type="entry name" value="P-loop_NTPase"/>
</dbReference>
<dbReference type="PRINTS" id="PR00380">
    <property type="entry name" value="KINESINHEAVY"/>
</dbReference>
<name>A0A1V9YAA3_ACHHY</name>
<dbReference type="SUPFAM" id="SSF52540">
    <property type="entry name" value="P-loop containing nucleoside triphosphate hydrolases"/>
    <property type="match status" value="1"/>
</dbReference>
<evidence type="ECO:0000256" key="1">
    <source>
        <dbReference type="ARBA" id="ARBA00022741"/>
    </source>
</evidence>
<dbReference type="InterPro" id="IPR036961">
    <property type="entry name" value="Kinesin_motor_dom_sf"/>
</dbReference>
<reference evidence="7 8" key="1">
    <citation type="journal article" date="2014" name="Genome Biol. Evol.">
        <title>The secreted proteins of Achlya hypogyna and Thraustotheca clavata identify the ancestral oomycete secretome and reveal gene acquisitions by horizontal gene transfer.</title>
        <authorList>
            <person name="Misner I."/>
            <person name="Blouin N."/>
            <person name="Leonard G."/>
            <person name="Richards T.A."/>
            <person name="Lane C.E."/>
        </authorList>
    </citation>
    <scope>NUCLEOTIDE SEQUENCE [LARGE SCALE GENOMIC DNA]</scope>
    <source>
        <strain evidence="7 8">ATCC 48635</strain>
    </source>
</reference>
<dbReference type="GO" id="GO:0016887">
    <property type="term" value="F:ATP hydrolysis activity"/>
    <property type="evidence" value="ECO:0007669"/>
    <property type="project" value="TreeGrafter"/>
</dbReference>
<accession>A0A1V9YAA3</accession>
<dbReference type="InterPro" id="IPR001752">
    <property type="entry name" value="Kinesin_motor_dom"/>
</dbReference>
<dbReference type="Proteomes" id="UP000243579">
    <property type="component" value="Unassembled WGS sequence"/>
</dbReference>
<dbReference type="Pfam" id="PF00225">
    <property type="entry name" value="Kinesin"/>
    <property type="match status" value="1"/>
</dbReference>
<evidence type="ECO:0000259" key="6">
    <source>
        <dbReference type="PROSITE" id="PS50067"/>
    </source>
</evidence>
<sequence length="435" mass="48205">MGRIQVGVRCRPPFEHELDWTERSAPRFESALELESRFVHIVPHHSRHFSQRSFGFDYVWPDSTTQAQVYDDAIAPLVSHVLHGQSATVLAYGQTGTGKSYTMGFLEATTATELGIIPRVFEHLFHELENAPRRVQMSFAQIYMENINDLLVAPPSGLVDLPVRQRTEDGVFYVDGLESFDVASLDDARCLVQMAMTNRTLAATSRNPTSSRSHTILTISIASAKLVLVDLAGSERTLNGFTAGMDIARTRLNEAKFINSSLSALGNVISSLAASSSAKASYRDSKLTKLLKGCFGTHGRTLVLATIDGAGCNLAETLSTLKFASRCRQVPLVPKVKSKEQAALAVKPVRTIATQTVDSGDDVDQLREAFQKKEIELHMLYQEQLYKLRRALEQMSLKQASFCAVGQWNDRPDHDDDELSVSTEDDDDSFNQVQF</sequence>
<dbReference type="Gene3D" id="3.40.850.10">
    <property type="entry name" value="Kinesin motor domain"/>
    <property type="match status" value="1"/>
</dbReference>
<comment type="caution">
    <text evidence="7">The sequence shown here is derived from an EMBL/GenBank/DDBJ whole genome shotgun (WGS) entry which is preliminary data.</text>
</comment>
<dbReference type="PROSITE" id="PS00411">
    <property type="entry name" value="KINESIN_MOTOR_1"/>
    <property type="match status" value="1"/>
</dbReference>
<dbReference type="GO" id="GO:0003777">
    <property type="term" value="F:microtubule motor activity"/>
    <property type="evidence" value="ECO:0007669"/>
    <property type="project" value="InterPro"/>
</dbReference>
<keyword evidence="3 4" id="KW-0505">Motor protein</keyword>
<dbReference type="GO" id="GO:0008017">
    <property type="term" value="F:microtubule binding"/>
    <property type="evidence" value="ECO:0007669"/>
    <property type="project" value="InterPro"/>
</dbReference>
<feature type="binding site" evidence="3">
    <location>
        <begin position="93"/>
        <end position="100"/>
    </location>
    <ligand>
        <name>ATP</name>
        <dbReference type="ChEBI" id="CHEBI:30616"/>
    </ligand>
</feature>
<evidence type="ECO:0000256" key="2">
    <source>
        <dbReference type="ARBA" id="ARBA00022840"/>
    </source>
</evidence>
<organism evidence="7 8">
    <name type="scientific">Achlya hypogyna</name>
    <name type="common">Oomycete</name>
    <name type="synonym">Protoachlya hypogyna</name>
    <dbReference type="NCBI Taxonomy" id="1202772"/>
    <lineage>
        <taxon>Eukaryota</taxon>
        <taxon>Sar</taxon>
        <taxon>Stramenopiles</taxon>
        <taxon>Oomycota</taxon>
        <taxon>Saprolegniomycetes</taxon>
        <taxon>Saprolegniales</taxon>
        <taxon>Achlyaceae</taxon>
        <taxon>Achlya</taxon>
    </lineage>
</organism>
<keyword evidence="4" id="KW-0493">Microtubule</keyword>
<dbReference type="OrthoDB" id="3176171at2759"/>
<dbReference type="GO" id="GO:0005524">
    <property type="term" value="F:ATP binding"/>
    <property type="evidence" value="ECO:0007669"/>
    <property type="project" value="UniProtKB-UniRule"/>
</dbReference>
<dbReference type="PANTHER" id="PTHR24115">
    <property type="entry name" value="KINESIN-RELATED"/>
    <property type="match status" value="1"/>
</dbReference>
<dbReference type="STRING" id="1202772.A0A1V9YAA3"/>
<feature type="region of interest" description="Disordered" evidence="5">
    <location>
        <begin position="409"/>
        <end position="435"/>
    </location>
</feature>
<protein>
    <recommendedName>
        <fullName evidence="4">Kinesin-like protein</fullName>
    </recommendedName>
</protein>
<dbReference type="EMBL" id="JNBR01002427">
    <property type="protein sequence ID" value="OQR82655.1"/>
    <property type="molecule type" value="Genomic_DNA"/>
</dbReference>
<proteinExistence type="inferred from homology"/>
<keyword evidence="2 3" id="KW-0067">ATP-binding</keyword>
<dbReference type="GO" id="GO:0007018">
    <property type="term" value="P:microtubule-based movement"/>
    <property type="evidence" value="ECO:0007669"/>
    <property type="project" value="InterPro"/>
</dbReference>
<evidence type="ECO:0000256" key="3">
    <source>
        <dbReference type="PROSITE-ProRule" id="PRU00283"/>
    </source>
</evidence>